<keyword evidence="4" id="KW-0808">Transferase</keyword>
<dbReference type="PROSITE" id="PS50885">
    <property type="entry name" value="HAMP"/>
    <property type="match status" value="1"/>
</dbReference>
<proteinExistence type="predicted"/>
<reference evidence="9 10" key="1">
    <citation type="submission" date="2019-10" db="EMBL/GenBank/DDBJ databases">
        <title>Description of Paenibacillus terrestris sp. nov.</title>
        <authorList>
            <person name="Carlier A."/>
            <person name="Qi S."/>
        </authorList>
    </citation>
    <scope>NUCLEOTIDE SEQUENCE [LARGE SCALE GENOMIC DNA]</scope>
    <source>
        <strain evidence="9 10">LMG 31458</strain>
    </source>
</reference>
<sequence>MYRMMNGFRRISFRNFLMLFSLGAMLILLLLLSSVFFVKIKHFIEEKKQFVISTRMNQISFELNTSLSNTYFMLNHLTTNERLTDYIHELSNHETNSIDKYRLSKDFEKYLYNSRQENEFIDSILVITSQSQFSSDHKYLDFDLNGIQVGSQLEKERNLVLLKKAAESLIPPTGPEPRNGLTNAIKELDKQMFFAANIMDRDGVNNGVILILLNPHYLKDAIPYNENISLFDANRQLIFTGGEVGPSVVDELKGVKAPKEGFVFLTEKGLEAHYTTIPFNEFQLVYVDRMDFYHEQLILMVKLTAATCLLALFVALVSSRVISNKILKPVYQVIKLFKTYDFTKDKWNDYGELKTNKSYLNLRDRFLLYFIITILLPLIVYMVIFYWQSSKIAVDDLKKSHYSLFEKTASYLEHDINQKEVLMARISLDTAVQDDIVAKDTKTLEKELLYENHDLGLNRDVISIYDRSNSLIFSNRYKQIGELDPAFYNKMKTSGRVISYHLTKDDFGNASIVLGMPIISLEKYPEIVGYITVDLDSGYLSNLYGEFKQNGSEMFIVDREYRVVSHPVTGQIGRVLDMPISSGSHMQQGSYGGKYYDFTKEISGVPWTFISRYNYSDVEQQVIDLFLSNSYLFFLIFLLMLLFSFYMSQRMLKPLSRLNQMLNDYELGESHRIVLERVSGIDEVDLLSRNFNQMVRRIDDLVHETLVAGQERVKLEYEKKEIQMIALQSQINPHFLYNTLDNLIYLVETKDVDKAVEMINSLSRLFRYITNREQMIRMNDEIKYSKTYIGIMSCRYDNFQCMWHIDDGVLACGTMKLILQPIIENAIHHGARNTRKHVTIEIYCLLQEETIRVVVKDNALGMQEEQLLEVRKQLADPGVKKAGIYNVNARIKLNFGEAYGLNIDSSYGEGTTVTILFPANL</sequence>
<feature type="transmembrane region" description="Helical" evidence="7">
    <location>
        <begin position="630"/>
        <end position="648"/>
    </location>
</feature>
<feature type="domain" description="HAMP" evidence="8">
    <location>
        <begin position="649"/>
        <end position="703"/>
    </location>
</feature>
<dbReference type="EMBL" id="WHOA01000153">
    <property type="protein sequence ID" value="NOU74214.1"/>
    <property type="molecule type" value="Genomic_DNA"/>
</dbReference>
<dbReference type="SUPFAM" id="SSF55874">
    <property type="entry name" value="ATPase domain of HSP90 chaperone/DNA topoisomerase II/histidine kinase"/>
    <property type="match status" value="1"/>
</dbReference>
<dbReference type="InterPro" id="IPR036890">
    <property type="entry name" value="HATPase_C_sf"/>
</dbReference>
<accession>A0ABX1Y152</accession>
<dbReference type="PANTHER" id="PTHR34220">
    <property type="entry name" value="SENSOR HISTIDINE KINASE YPDA"/>
    <property type="match status" value="1"/>
</dbReference>
<comment type="subcellular location">
    <subcellularLocation>
        <location evidence="1">Cell membrane</location>
        <topology evidence="1">Multi-pass membrane protein</topology>
    </subcellularLocation>
</comment>
<evidence type="ECO:0000256" key="3">
    <source>
        <dbReference type="ARBA" id="ARBA00022553"/>
    </source>
</evidence>
<dbReference type="CDD" id="cd06225">
    <property type="entry name" value="HAMP"/>
    <property type="match status" value="1"/>
</dbReference>
<dbReference type="Proteomes" id="UP000616779">
    <property type="component" value="Unassembled WGS sequence"/>
</dbReference>
<dbReference type="PANTHER" id="PTHR34220:SF7">
    <property type="entry name" value="SENSOR HISTIDINE KINASE YPDA"/>
    <property type="match status" value="1"/>
</dbReference>
<gene>
    <name evidence="9" type="ORF">GC098_22915</name>
</gene>
<evidence type="ECO:0000256" key="5">
    <source>
        <dbReference type="ARBA" id="ARBA00022777"/>
    </source>
</evidence>
<keyword evidence="10" id="KW-1185">Reference proteome</keyword>
<dbReference type="Pfam" id="PF06580">
    <property type="entry name" value="His_kinase"/>
    <property type="match status" value="1"/>
</dbReference>
<keyword evidence="6 7" id="KW-0472">Membrane</keyword>
<keyword evidence="7" id="KW-1133">Transmembrane helix</keyword>
<evidence type="ECO:0000256" key="4">
    <source>
        <dbReference type="ARBA" id="ARBA00022679"/>
    </source>
</evidence>
<name>A0ABX1Y152_9BACL</name>
<evidence type="ECO:0000256" key="1">
    <source>
        <dbReference type="ARBA" id="ARBA00004651"/>
    </source>
</evidence>
<dbReference type="Gene3D" id="3.30.565.10">
    <property type="entry name" value="Histidine kinase-like ATPase, C-terminal domain"/>
    <property type="match status" value="1"/>
</dbReference>
<keyword evidence="3" id="KW-0597">Phosphoprotein</keyword>
<protein>
    <submittedName>
        <fullName evidence="9">HAMP domain-containing protein</fullName>
    </submittedName>
</protein>
<dbReference type="InterPro" id="IPR010559">
    <property type="entry name" value="Sig_transdc_His_kin_internal"/>
</dbReference>
<dbReference type="InterPro" id="IPR003660">
    <property type="entry name" value="HAMP_dom"/>
</dbReference>
<keyword evidence="2" id="KW-1003">Cell membrane</keyword>
<evidence type="ECO:0000256" key="6">
    <source>
        <dbReference type="ARBA" id="ARBA00023136"/>
    </source>
</evidence>
<feature type="transmembrane region" description="Helical" evidence="7">
    <location>
        <begin position="366"/>
        <end position="387"/>
    </location>
</feature>
<dbReference type="Gene3D" id="6.10.340.10">
    <property type="match status" value="1"/>
</dbReference>
<evidence type="ECO:0000313" key="9">
    <source>
        <dbReference type="EMBL" id="NOU74214.1"/>
    </source>
</evidence>
<feature type="transmembrane region" description="Helical" evidence="7">
    <location>
        <begin position="297"/>
        <end position="318"/>
    </location>
</feature>
<dbReference type="InterPro" id="IPR003594">
    <property type="entry name" value="HATPase_dom"/>
</dbReference>
<evidence type="ECO:0000313" key="10">
    <source>
        <dbReference type="Proteomes" id="UP000616779"/>
    </source>
</evidence>
<evidence type="ECO:0000256" key="7">
    <source>
        <dbReference type="SAM" id="Phobius"/>
    </source>
</evidence>
<dbReference type="InterPro" id="IPR050640">
    <property type="entry name" value="Bact_2-comp_sensor_kinase"/>
</dbReference>
<dbReference type="SMART" id="SM00304">
    <property type="entry name" value="HAMP"/>
    <property type="match status" value="1"/>
</dbReference>
<organism evidence="9 10">
    <name type="scientific">Paenibacillus phytorum</name>
    <dbReference type="NCBI Taxonomy" id="2654977"/>
    <lineage>
        <taxon>Bacteria</taxon>
        <taxon>Bacillati</taxon>
        <taxon>Bacillota</taxon>
        <taxon>Bacilli</taxon>
        <taxon>Bacillales</taxon>
        <taxon>Paenibacillaceae</taxon>
        <taxon>Paenibacillus</taxon>
    </lineage>
</organism>
<comment type="caution">
    <text evidence="9">The sequence shown here is derived from an EMBL/GenBank/DDBJ whole genome shotgun (WGS) entry which is preliminary data.</text>
</comment>
<evidence type="ECO:0000259" key="8">
    <source>
        <dbReference type="PROSITE" id="PS50885"/>
    </source>
</evidence>
<evidence type="ECO:0000256" key="2">
    <source>
        <dbReference type="ARBA" id="ARBA00022475"/>
    </source>
</evidence>
<keyword evidence="7" id="KW-0812">Transmembrane</keyword>
<keyword evidence="5" id="KW-0418">Kinase</keyword>
<dbReference type="Pfam" id="PF02518">
    <property type="entry name" value="HATPase_c"/>
    <property type="match status" value="1"/>
</dbReference>